<accession>A0A0Y0DBK4</accession>
<organism evidence="1 2">
    <name type="scientific">Bacillus phage Eldridge</name>
    <dbReference type="NCBI Taxonomy" id="1776293"/>
    <lineage>
        <taxon>Viruses</taxon>
        <taxon>Duplodnaviria</taxon>
        <taxon>Heunggongvirae</taxon>
        <taxon>Uroviricota</taxon>
        <taxon>Caudoviricetes</taxon>
        <taxon>Herelleviridae</taxon>
        <taxon>Bastillevirinae</taxon>
        <taxon>Eldridgevirus</taxon>
        <taxon>Eldridgevirus eldridge</taxon>
    </lineage>
</organism>
<dbReference type="KEGG" id="vg:28801806"/>
<gene>
    <name evidence="1" type="ORF">Eldridge_0147</name>
</gene>
<evidence type="ECO:0008006" key="3">
    <source>
        <dbReference type="Google" id="ProtNLM"/>
    </source>
</evidence>
<dbReference type="EMBL" id="KU253712">
    <property type="protein sequence ID" value="AMB18727.1"/>
    <property type="molecule type" value="Genomic_DNA"/>
</dbReference>
<keyword evidence="2" id="KW-1185">Reference proteome</keyword>
<dbReference type="PROSITE" id="PS51257">
    <property type="entry name" value="PROKAR_LIPOPROTEIN"/>
    <property type="match status" value="1"/>
</dbReference>
<protein>
    <recommendedName>
        <fullName evidence="3">Lipoprotein</fullName>
    </recommendedName>
</protein>
<dbReference type="RefSeq" id="YP_009274851.1">
    <property type="nucleotide sequence ID" value="NC_030920.1"/>
</dbReference>
<sequence length="90" mass="10289">MKRRIKVPIILTILLASSVGCQAAAKKYGGEMEVDLPKGEKLVNITWKDDSLWYLTRPMTKKDKEETYKFKESSNFGVLEGTITVKEHKK</sequence>
<dbReference type="GeneID" id="28801806"/>
<evidence type="ECO:0000313" key="2">
    <source>
        <dbReference type="Proteomes" id="UP000204502"/>
    </source>
</evidence>
<reference evidence="1 2" key="1">
    <citation type="journal article" date="2016" name="Genome Announc.">
        <title>Complete Genome Sequence of Bacillus megaterium Bacteriophage Eldridge.</title>
        <authorList>
            <person name="Reveille A.M."/>
            <person name="Eldridge K.A."/>
            <person name="Temple L.M."/>
        </authorList>
    </citation>
    <scope>NUCLEOTIDE SEQUENCE [LARGE SCALE GENOMIC DNA]</scope>
</reference>
<evidence type="ECO:0000313" key="1">
    <source>
        <dbReference type="EMBL" id="AMB18727.1"/>
    </source>
</evidence>
<name>A0A0Y0DBK4_9CAUD</name>
<dbReference type="OrthoDB" id="23402at10239"/>
<proteinExistence type="predicted"/>
<dbReference type="Proteomes" id="UP000204502">
    <property type="component" value="Segment"/>
</dbReference>